<dbReference type="PANTHER" id="PTHR11069:SF23">
    <property type="entry name" value="LYSOSOMAL ACID GLUCOSYLCERAMIDASE"/>
    <property type="match status" value="1"/>
</dbReference>
<organism evidence="5">
    <name type="scientific">human gut metagenome</name>
    <dbReference type="NCBI Taxonomy" id="408170"/>
    <lineage>
        <taxon>unclassified sequences</taxon>
        <taxon>metagenomes</taxon>
        <taxon>organismal metagenomes</taxon>
    </lineage>
</organism>
<gene>
    <name evidence="5" type="ORF">LEA_15363</name>
</gene>
<reference evidence="5" key="1">
    <citation type="journal article" date="2013" name="Environ. Microbiol.">
        <title>Microbiota from the distal guts of lean and obese adolescents exhibit partial functional redundancy besides clear differences in community structure.</title>
        <authorList>
            <person name="Ferrer M."/>
            <person name="Ruiz A."/>
            <person name="Lanza F."/>
            <person name="Haange S.B."/>
            <person name="Oberbach A."/>
            <person name="Till H."/>
            <person name="Bargiela R."/>
            <person name="Campoy C."/>
            <person name="Segura M.T."/>
            <person name="Richter M."/>
            <person name="von Bergen M."/>
            <person name="Seifert J."/>
            <person name="Suarez A."/>
        </authorList>
    </citation>
    <scope>NUCLEOTIDE SEQUENCE</scope>
</reference>
<keyword evidence="2" id="KW-0732">Signal</keyword>
<dbReference type="AlphaFoldDB" id="K1S410"/>
<dbReference type="InterPro" id="IPR033453">
    <property type="entry name" value="Glyco_hydro_30_TIM-barrel"/>
</dbReference>
<protein>
    <submittedName>
        <fullName evidence="5">O-glycosyl hydrolase family 30</fullName>
    </submittedName>
</protein>
<dbReference type="InterPro" id="IPR017853">
    <property type="entry name" value="GH"/>
</dbReference>
<proteinExistence type="inferred from homology"/>
<accession>K1S410</accession>
<comment type="caution">
    <text evidence="5">The sequence shown here is derived from an EMBL/GenBank/DDBJ whole genome shotgun (WGS) entry which is preliminary data.</text>
</comment>
<dbReference type="Pfam" id="PF02055">
    <property type="entry name" value="Glyco_hydro_30"/>
    <property type="match status" value="1"/>
</dbReference>
<dbReference type="PANTHER" id="PTHR11069">
    <property type="entry name" value="GLUCOSYLCERAMIDASE"/>
    <property type="match status" value="1"/>
</dbReference>
<feature type="non-terminal residue" evidence="5">
    <location>
        <position position="216"/>
    </location>
</feature>
<dbReference type="Gene3D" id="3.20.20.80">
    <property type="entry name" value="Glycosidases"/>
    <property type="match status" value="1"/>
</dbReference>
<dbReference type="SUPFAM" id="SSF51445">
    <property type="entry name" value="(Trans)glycosidases"/>
    <property type="match status" value="1"/>
</dbReference>
<feature type="domain" description="Glycosyl hydrolase family 30 TIM-barrel" evidence="4">
    <location>
        <begin position="41"/>
        <end position="214"/>
    </location>
</feature>
<evidence type="ECO:0000256" key="3">
    <source>
        <dbReference type="ARBA" id="ARBA00022801"/>
    </source>
</evidence>
<dbReference type="GO" id="GO:0006680">
    <property type="term" value="P:glucosylceramide catabolic process"/>
    <property type="evidence" value="ECO:0007669"/>
    <property type="project" value="TreeGrafter"/>
</dbReference>
<dbReference type="PRINTS" id="PR00843">
    <property type="entry name" value="GLHYDRLASE30"/>
</dbReference>
<evidence type="ECO:0000259" key="4">
    <source>
        <dbReference type="Pfam" id="PF02055"/>
    </source>
</evidence>
<evidence type="ECO:0000256" key="2">
    <source>
        <dbReference type="ARBA" id="ARBA00022729"/>
    </source>
</evidence>
<dbReference type="GO" id="GO:0004348">
    <property type="term" value="F:glucosylceramidase activity"/>
    <property type="evidence" value="ECO:0007669"/>
    <property type="project" value="InterPro"/>
</dbReference>
<name>K1S410_9ZZZZ</name>
<evidence type="ECO:0000313" key="5">
    <source>
        <dbReference type="EMBL" id="EKC55407.1"/>
    </source>
</evidence>
<dbReference type="InterPro" id="IPR001139">
    <property type="entry name" value="Glyco_hydro_30"/>
</dbReference>
<sequence length="216" mass="25113">MKEIQWRYSTPEAVWQTGTPISAKGKANLRLNGVEYQKMFGFGGCFNEQGYEALKTLPENKQDSLLKELFAADAEACKLNFCRMPIGANDYAMDWYSLDETPGDYALQHFSIDRDKERLIPYIQKAKTYAPDLKLFASPWSPPTWMKNPPVYNWGKLIWEPKNLQAYADYFVRFVKEYQHEGITIDQIHVQNEPVANQKFPSCMWTGAELKEFIRD</sequence>
<dbReference type="GO" id="GO:0016020">
    <property type="term" value="C:membrane"/>
    <property type="evidence" value="ECO:0007669"/>
    <property type="project" value="GOC"/>
</dbReference>
<dbReference type="EMBL" id="AJWY01010488">
    <property type="protein sequence ID" value="EKC55407.1"/>
    <property type="molecule type" value="Genomic_DNA"/>
</dbReference>
<keyword evidence="3 5" id="KW-0378">Hydrolase</keyword>
<evidence type="ECO:0000256" key="1">
    <source>
        <dbReference type="ARBA" id="ARBA00005382"/>
    </source>
</evidence>
<comment type="similarity">
    <text evidence="1">Belongs to the glycosyl hydrolase 30 family.</text>
</comment>